<evidence type="ECO:0000256" key="1">
    <source>
        <dbReference type="ARBA" id="ARBA00006529"/>
    </source>
</evidence>
<reference evidence="8 9" key="1">
    <citation type="submission" date="2015-08" db="EMBL/GenBank/DDBJ databases">
        <title>Ancestral chromatin configuration constrains chromatin evolution on differentiating sex chromosomes in Drosophila.</title>
        <authorList>
            <person name="Zhou Q."/>
            <person name="Bachtrog D."/>
        </authorList>
    </citation>
    <scope>NUCLEOTIDE SEQUENCE [LARGE SCALE GENOMIC DNA]</scope>
    <source>
        <tissue evidence="8">Whole larvae</tissue>
    </source>
</reference>
<sequence>MLLIMEYAENGSLDAYIHTSGLVLKFENLLNLMRQCVKGLAYLHGREPKMMHRDVKPANVLLTSNYRKLKICDFGLVKSIASKNTENIGSAAYTAPEIYNTNRYDEKCDVYSFGIMLWEVMSQRKPFENWVPFNIMYHVLMQKKRPDINAIDGDDIKTIITRCWEHDPNRRPSMKDLEL</sequence>
<keyword evidence="3" id="KW-0808">Transferase</keyword>
<dbReference type="PRINTS" id="PR00109">
    <property type="entry name" value="TYRKINASE"/>
</dbReference>
<name>A0A0M5J158_DROBS</name>
<dbReference type="GO" id="GO:0004709">
    <property type="term" value="F:MAP kinase kinase kinase activity"/>
    <property type="evidence" value="ECO:0007669"/>
    <property type="project" value="TreeGrafter"/>
</dbReference>
<dbReference type="InterPro" id="IPR001245">
    <property type="entry name" value="Ser-Thr/Tyr_kinase_cat_dom"/>
</dbReference>
<dbReference type="Gene3D" id="1.10.510.10">
    <property type="entry name" value="Transferase(Phosphotransferase) domain 1"/>
    <property type="match status" value="1"/>
</dbReference>
<evidence type="ECO:0000256" key="4">
    <source>
        <dbReference type="ARBA" id="ARBA00022741"/>
    </source>
</evidence>
<dbReference type="InterPro" id="IPR011009">
    <property type="entry name" value="Kinase-like_dom_sf"/>
</dbReference>
<keyword evidence="6" id="KW-0067">ATP-binding</keyword>
<evidence type="ECO:0000256" key="5">
    <source>
        <dbReference type="ARBA" id="ARBA00022777"/>
    </source>
</evidence>
<dbReference type="InterPro" id="IPR000719">
    <property type="entry name" value="Prot_kinase_dom"/>
</dbReference>
<dbReference type="Pfam" id="PF07714">
    <property type="entry name" value="PK_Tyr_Ser-Thr"/>
    <property type="match status" value="1"/>
</dbReference>
<evidence type="ECO:0000259" key="7">
    <source>
        <dbReference type="PROSITE" id="PS50011"/>
    </source>
</evidence>
<dbReference type="PROSITE" id="PS50011">
    <property type="entry name" value="PROTEIN_KINASE_DOM"/>
    <property type="match status" value="1"/>
</dbReference>
<evidence type="ECO:0000313" key="9">
    <source>
        <dbReference type="Proteomes" id="UP000494163"/>
    </source>
</evidence>
<dbReference type="PANTHER" id="PTHR46716:SF1">
    <property type="entry name" value="MITOGEN-ACTIVATED PROTEIN KINASE KINASE KINASE 7"/>
    <property type="match status" value="1"/>
</dbReference>
<protein>
    <submittedName>
        <fullName evidence="8">Maker402</fullName>
    </submittedName>
</protein>
<dbReference type="Proteomes" id="UP000494163">
    <property type="component" value="Chromosome 2L"/>
</dbReference>
<keyword evidence="9" id="KW-1185">Reference proteome</keyword>
<dbReference type="AlphaFoldDB" id="A0A0M5J158"/>
<evidence type="ECO:0000256" key="2">
    <source>
        <dbReference type="ARBA" id="ARBA00022527"/>
    </source>
</evidence>
<dbReference type="PANTHER" id="PTHR46716">
    <property type="entry name" value="MITOGEN-ACTIVATED PROTEIN KINASE KINASE KINASE 7"/>
    <property type="match status" value="1"/>
</dbReference>
<dbReference type="OrthoDB" id="10261027at2759"/>
<dbReference type="PROSITE" id="PS00108">
    <property type="entry name" value="PROTEIN_KINASE_ST"/>
    <property type="match status" value="1"/>
</dbReference>
<dbReference type="InterPro" id="IPR008271">
    <property type="entry name" value="Ser/Thr_kinase_AS"/>
</dbReference>
<keyword evidence="4" id="KW-0547">Nucleotide-binding</keyword>
<dbReference type="EMBL" id="CP012523">
    <property type="protein sequence ID" value="ALC38148.1"/>
    <property type="molecule type" value="Genomic_DNA"/>
</dbReference>
<organism evidence="8 9">
    <name type="scientific">Drosophila busckii</name>
    <name type="common">Fruit fly</name>
    <dbReference type="NCBI Taxonomy" id="30019"/>
    <lineage>
        <taxon>Eukaryota</taxon>
        <taxon>Metazoa</taxon>
        <taxon>Ecdysozoa</taxon>
        <taxon>Arthropoda</taxon>
        <taxon>Hexapoda</taxon>
        <taxon>Insecta</taxon>
        <taxon>Pterygota</taxon>
        <taxon>Neoptera</taxon>
        <taxon>Endopterygota</taxon>
        <taxon>Diptera</taxon>
        <taxon>Brachycera</taxon>
        <taxon>Muscomorpha</taxon>
        <taxon>Ephydroidea</taxon>
        <taxon>Drosophilidae</taxon>
        <taxon>Drosophila</taxon>
    </lineage>
</organism>
<dbReference type="GO" id="GO:0006950">
    <property type="term" value="P:response to stress"/>
    <property type="evidence" value="ECO:0007669"/>
    <property type="project" value="UniProtKB-ARBA"/>
</dbReference>
<dbReference type="OMA" id="TISCIAF"/>
<dbReference type="GO" id="GO:0043123">
    <property type="term" value="P:positive regulation of canonical NF-kappaB signal transduction"/>
    <property type="evidence" value="ECO:0007669"/>
    <property type="project" value="TreeGrafter"/>
</dbReference>
<gene>
    <name evidence="8" type="ORF">Dbus_chr2Lg233</name>
</gene>
<evidence type="ECO:0000256" key="6">
    <source>
        <dbReference type="ARBA" id="ARBA00022840"/>
    </source>
</evidence>
<dbReference type="GO" id="GO:0006955">
    <property type="term" value="P:immune response"/>
    <property type="evidence" value="ECO:0007669"/>
    <property type="project" value="TreeGrafter"/>
</dbReference>
<dbReference type="GO" id="GO:0005524">
    <property type="term" value="F:ATP binding"/>
    <property type="evidence" value="ECO:0007669"/>
    <property type="project" value="UniProtKB-KW"/>
</dbReference>
<dbReference type="GO" id="GO:0019899">
    <property type="term" value="F:enzyme binding"/>
    <property type="evidence" value="ECO:0007669"/>
    <property type="project" value="UniProtKB-ARBA"/>
</dbReference>
<dbReference type="GO" id="GO:0007254">
    <property type="term" value="P:JNK cascade"/>
    <property type="evidence" value="ECO:0007669"/>
    <property type="project" value="TreeGrafter"/>
</dbReference>
<keyword evidence="2" id="KW-0723">Serine/threonine-protein kinase</keyword>
<evidence type="ECO:0000313" key="8">
    <source>
        <dbReference type="EMBL" id="ALC38148.1"/>
    </source>
</evidence>
<dbReference type="SUPFAM" id="SSF56112">
    <property type="entry name" value="Protein kinase-like (PK-like)"/>
    <property type="match status" value="1"/>
</dbReference>
<proteinExistence type="inferred from homology"/>
<feature type="domain" description="Protein kinase" evidence="7">
    <location>
        <begin position="1"/>
        <end position="179"/>
    </location>
</feature>
<comment type="similarity">
    <text evidence="1">Belongs to the protein kinase superfamily. STE Ser/Thr protein kinase family. MAP kinase kinase kinase subfamily.</text>
</comment>
<keyword evidence="5" id="KW-0418">Kinase</keyword>
<dbReference type="STRING" id="30019.A0A0M5J158"/>
<evidence type="ECO:0000256" key="3">
    <source>
        <dbReference type="ARBA" id="ARBA00022679"/>
    </source>
</evidence>
<accession>A0A0M5J158</accession>
<dbReference type="SMART" id="SM00220">
    <property type="entry name" value="S_TKc"/>
    <property type="match status" value="1"/>
</dbReference>